<dbReference type="GO" id="GO:0051231">
    <property type="term" value="P:spindle elongation"/>
    <property type="evidence" value="ECO:0007669"/>
    <property type="project" value="TreeGrafter"/>
</dbReference>
<dbReference type="SUPFAM" id="SSF52540">
    <property type="entry name" value="P-loop containing nucleoside triphosphate hydrolases"/>
    <property type="match status" value="1"/>
</dbReference>
<name>A0A4P9W446_9FUNG</name>
<evidence type="ECO:0000256" key="1">
    <source>
        <dbReference type="ARBA" id="ARBA00022741"/>
    </source>
</evidence>
<evidence type="ECO:0000256" key="3">
    <source>
        <dbReference type="PROSITE-ProRule" id="PRU00283"/>
    </source>
</evidence>
<evidence type="ECO:0000256" key="5">
    <source>
        <dbReference type="SAM" id="Coils"/>
    </source>
</evidence>
<dbReference type="InterPro" id="IPR019821">
    <property type="entry name" value="Kinesin_motor_CS"/>
</dbReference>
<proteinExistence type="inferred from homology"/>
<protein>
    <recommendedName>
        <fullName evidence="4">Kinesin-like protein</fullName>
    </recommendedName>
</protein>
<dbReference type="GO" id="GO:0016787">
    <property type="term" value="F:hydrolase activity"/>
    <property type="evidence" value="ECO:0007669"/>
    <property type="project" value="UniProtKB-KW"/>
</dbReference>
<feature type="coiled-coil region" evidence="5">
    <location>
        <begin position="364"/>
        <end position="426"/>
    </location>
</feature>
<dbReference type="GO" id="GO:0005874">
    <property type="term" value="C:microtubule"/>
    <property type="evidence" value="ECO:0007669"/>
    <property type="project" value="UniProtKB-KW"/>
</dbReference>
<dbReference type="PRINTS" id="PR00380">
    <property type="entry name" value="KINESINHEAVY"/>
</dbReference>
<organism evidence="8 9">
    <name type="scientific">Blyttiomyces helicus</name>
    <dbReference type="NCBI Taxonomy" id="388810"/>
    <lineage>
        <taxon>Eukaryota</taxon>
        <taxon>Fungi</taxon>
        <taxon>Fungi incertae sedis</taxon>
        <taxon>Chytridiomycota</taxon>
        <taxon>Chytridiomycota incertae sedis</taxon>
        <taxon>Chytridiomycetes</taxon>
        <taxon>Chytridiomycetes incertae sedis</taxon>
        <taxon>Blyttiomyces</taxon>
    </lineage>
</organism>
<dbReference type="GO" id="GO:0007018">
    <property type="term" value="P:microtubule-based movement"/>
    <property type="evidence" value="ECO:0007669"/>
    <property type="project" value="InterPro"/>
</dbReference>
<dbReference type="PROSITE" id="PS50067">
    <property type="entry name" value="KINESIN_MOTOR_2"/>
    <property type="match status" value="1"/>
</dbReference>
<keyword evidence="9" id="KW-1185">Reference proteome</keyword>
<dbReference type="Pfam" id="PF00225">
    <property type="entry name" value="Kinesin"/>
    <property type="match status" value="1"/>
</dbReference>
<feature type="domain" description="Kinesin motor" evidence="7">
    <location>
        <begin position="5"/>
        <end position="332"/>
    </location>
</feature>
<feature type="binding site" evidence="3">
    <location>
        <begin position="83"/>
        <end position="90"/>
    </location>
    <ligand>
        <name>ATP</name>
        <dbReference type="ChEBI" id="CHEBI:30616"/>
    </ligand>
</feature>
<keyword evidence="1 3" id="KW-0547">Nucleotide-binding</keyword>
<keyword evidence="4" id="KW-0493">Microtubule</keyword>
<dbReference type="GO" id="GO:0007052">
    <property type="term" value="P:mitotic spindle organization"/>
    <property type="evidence" value="ECO:0007669"/>
    <property type="project" value="TreeGrafter"/>
</dbReference>
<dbReference type="GO" id="GO:0005524">
    <property type="term" value="F:ATP binding"/>
    <property type="evidence" value="ECO:0007669"/>
    <property type="project" value="UniProtKB-UniRule"/>
</dbReference>
<gene>
    <name evidence="8" type="ORF">BDK51DRAFT_34932</name>
</gene>
<keyword evidence="2 3" id="KW-0067">ATP-binding</keyword>
<dbReference type="OrthoDB" id="3176171at2759"/>
<comment type="similarity">
    <text evidence="3 4">Belongs to the TRAFAC class myosin-kinesin ATPase superfamily. Kinesin family.</text>
</comment>
<dbReference type="PANTHER" id="PTHR47969">
    <property type="entry name" value="CHROMOSOME-ASSOCIATED KINESIN KIF4A-RELATED"/>
    <property type="match status" value="1"/>
</dbReference>
<dbReference type="InterPro" id="IPR027417">
    <property type="entry name" value="P-loop_NTPase"/>
</dbReference>
<reference evidence="9" key="1">
    <citation type="journal article" date="2018" name="Nat. Microbiol.">
        <title>Leveraging single-cell genomics to expand the fungal tree of life.</title>
        <authorList>
            <person name="Ahrendt S.R."/>
            <person name="Quandt C.A."/>
            <person name="Ciobanu D."/>
            <person name="Clum A."/>
            <person name="Salamov A."/>
            <person name="Andreopoulos B."/>
            <person name="Cheng J.F."/>
            <person name="Woyke T."/>
            <person name="Pelin A."/>
            <person name="Henrissat B."/>
            <person name="Reynolds N.K."/>
            <person name="Benny G.L."/>
            <person name="Smith M.E."/>
            <person name="James T.Y."/>
            <person name="Grigoriev I.V."/>
        </authorList>
    </citation>
    <scope>NUCLEOTIDE SEQUENCE [LARGE SCALE GENOMIC DNA]</scope>
</reference>
<evidence type="ECO:0000259" key="7">
    <source>
        <dbReference type="PROSITE" id="PS50067"/>
    </source>
</evidence>
<dbReference type="GO" id="GO:0003777">
    <property type="term" value="F:microtubule motor activity"/>
    <property type="evidence" value="ECO:0007669"/>
    <property type="project" value="InterPro"/>
</dbReference>
<feature type="region of interest" description="Disordered" evidence="6">
    <location>
        <begin position="553"/>
        <end position="574"/>
    </location>
</feature>
<dbReference type="AlphaFoldDB" id="A0A4P9W446"/>
<accession>A0A4P9W446</accession>
<dbReference type="InterPro" id="IPR027640">
    <property type="entry name" value="Kinesin-like_fam"/>
</dbReference>
<dbReference type="Gene3D" id="1.10.150.280">
    <property type="entry name" value="AF1531-like domain"/>
    <property type="match status" value="1"/>
</dbReference>
<dbReference type="SUPFAM" id="SSF47781">
    <property type="entry name" value="RuvA domain 2-like"/>
    <property type="match status" value="1"/>
</dbReference>
<dbReference type="PROSITE" id="PS00411">
    <property type="entry name" value="KINESIN_MOTOR_1"/>
    <property type="match status" value="1"/>
</dbReference>
<keyword evidence="5" id="KW-0175">Coiled coil</keyword>
<dbReference type="Gene3D" id="3.40.850.10">
    <property type="entry name" value="Kinesin motor domain"/>
    <property type="match status" value="1"/>
</dbReference>
<dbReference type="PANTHER" id="PTHR47969:SF29">
    <property type="entry name" value="KINESIN-LIKE PROTEIN"/>
    <property type="match status" value="1"/>
</dbReference>
<evidence type="ECO:0000313" key="9">
    <source>
        <dbReference type="Proteomes" id="UP000269721"/>
    </source>
</evidence>
<dbReference type="EMBL" id="KZ998525">
    <property type="protein sequence ID" value="RKO86043.1"/>
    <property type="molecule type" value="Genomic_DNA"/>
</dbReference>
<dbReference type="InterPro" id="IPR010994">
    <property type="entry name" value="RuvA_2-like"/>
</dbReference>
<evidence type="ECO:0000256" key="2">
    <source>
        <dbReference type="ARBA" id="ARBA00022840"/>
    </source>
</evidence>
<dbReference type="GO" id="GO:0008017">
    <property type="term" value="F:microtubule binding"/>
    <property type="evidence" value="ECO:0007669"/>
    <property type="project" value="InterPro"/>
</dbReference>
<keyword evidence="8" id="KW-0378">Hydrolase</keyword>
<keyword evidence="3 4" id="KW-0505">Motor protein</keyword>
<dbReference type="InterPro" id="IPR036961">
    <property type="entry name" value="Kinesin_motor_dom_sf"/>
</dbReference>
<feature type="compositionally biased region" description="Low complexity" evidence="6">
    <location>
        <begin position="564"/>
        <end position="574"/>
    </location>
</feature>
<sequence>MATQGVKVLVRIRPAKSPTSDLCTSFTPSTVTIPKPFHDDGSKTYSFDSVLGPESCQDDVFEEVQVLLKEVFQGRNSTIFAYGQTGSGKTFTMDAHTLSGSTSNPSVLLDRQNPGITARSVDFVFDHIERNALDAVVHASFVEVYNDQAFDLLVQNSNSCELKKLEVRTVDRKVSIRGLTSERHCVKAKNNSRNKAQRPFIPITSDDPAYAPLRMQIETTTVDANGEKTFRSKLCLIDLAGSEDNRYTGNEGQRMKESRFINSSLFAIRSVVLALKENKKEVPYRNSTVTKLLVDCLGGSACALAVICCAPESENLQPTHSTLEFARDCCFIQNNIEINEVKRRPPAAAIAAEEHAKALELYLLKRELEKKEKMEARRSGLKEDDVKAIVKSMMDERDEEEKAKKRKRAEDRLQNALRVLNKANRSTLEELKFIGPSRSEKILNARSSGPFTKPSDLTSAGLSRKELNTIFLASRQCESGLRCFDIAFNIPILVPSRRERQRSCRWGFGTKRVLEETSARKKDLHRSGIVKGLVAIGAAGVFGTAGGSSAPKYRLGGDSNTTAPSLPTTPTGDSTTTIVCTAFGPNSGGQGGTTTGTSTALLPTGCGTLISILTLPAANP</sequence>
<dbReference type="Proteomes" id="UP000269721">
    <property type="component" value="Unassembled WGS sequence"/>
</dbReference>
<evidence type="ECO:0000256" key="6">
    <source>
        <dbReference type="SAM" id="MobiDB-lite"/>
    </source>
</evidence>
<evidence type="ECO:0000313" key="8">
    <source>
        <dbReference type="EMBL" id="RKO86043.1"/>
    </source>
</evidence>
<dbReference type="GO" id="GO:0005875">
    <property type="term" value="C:microtubule associated complex"/>
    <property type="evidence" value="ECO:0007669"/>
    <property type="project" value="TreeGrafter"/>
</dbReference>
<dbReference type="SMART" id="SM00129">
    <property type="entry name" value="KISc"/>
    <property type="match status" value="1"/>
</dbReference>
<dbReference type="InterPro" id="IPR001752">
    <property type="entry name" value="Kinesin_motor_dom"/>
</dbReference>
<evidence type="ECO:0000256" key="4">
    <source>
        <dbReference type="RuleBase" id="RU000394"/>
    </source>
</evidence>